<keyword evidence="3" id="KW-0732">Signal</keyword>
<dbReference type="Pfam" id="PF00704">
    <property type="entry name" value="Glyco_hydro_18"/>
    <property type="match status" value="1"/>
</dbReference>
<dbReference type="InterPro" id="IPR011583">
    <property type="entry name" value="Chitinase_II/V-like_cat"/>
</dbReference>
<dbReference type="InterPro" id="IPR051887">
    <property type="entry name" value="GH18_Domain-Containing"/>
</dbReference>
<evidence type="ECO:0000256" key="1">
    <source>
        <dbReference type="ARBA" id="ARBA00022801"/>
    </source>
</evidence>
<dbReference type="PANTHER" id="PTHR46290:SF1">
    <property type="entry name" value="DI-N-ACETYLCHITOBIASE"/>
    <property type="match status" value="1"/>
</dbReference>
<keyword evidence="6" id="KW-1185">Reference proteome</keyword>
<dbReference type="InterPro" id="IPR001223">
    <property type="entry name" value="Glyco_hydro18_cat"/>
</dbReference>
<evidence type="ECO:0000259" key="4">
    <source>
        <dbReference type="PROSITE" id="PS51910"/>
    </source>
</evidence>
<reference evidence="5 6" key="1">
    <citation type="submission" date="2021-04" db="EMBL/GenBank/DDBJ databases">
        <authorList>
            <person name="Bliznina A."/>
        </authorList>
    </citation>
    <scope>NUCLEOTIDE SEQUENCE [LARGE SCALE GENOMIC DNA]</scope>
</reference>
<evidence type="ECO:0000313" key="6">
    <source>
        <dbReference type="Proteomes" id="UP001158576"/>
    </source>
</evidence>
<gene>
    <name evidence="5" type="ORF">OKIOD_LOCUS14424</name>
</gene>
<dbReference type="Gene3D" id="3.20.20.80">
    <property type="entry name" value="Glycosidases"/>
    <property type="match status" value="1"/>
</dbReference>
<dbReference type="SUPFAM" id="SSF51445">
    <property type="entry name" value="(Trans)glycosidases"/>
    <property type="match status" value="1"/>
</dbReference>
<dbReference type="SMART" id="SM00636">
    <property type="entry name" value="Glyco_18"/>
    <property type="match status" value="1"/>
</dbReference>
<feature type="signal peptide" evidence="3">
    <location>
        <begin position="1"/>
        <end position="17"/>
    </location>
</feature>
<feature type="domain" description="GH18" evidence="4">
    <location>
        <begin position="2"/>
        <end position="345"/>
    </location>
</feature>
<evidence type="ECO:0000256" key="2">
    <source>
        <dbReference type="ARBA" id="ARBA00023295"/>
    </source>
</evidence>
<dbReference type="InterPro" id="IPR029070">
    <property type="entry name" value="Chitinase_insertion_sf"/>
</dbReference>
<accession>A0ABN7T2R2</accession>
<dbReference type="Proteomes" id="UP001158576">
    <property type="component" value="Chromosome 2"/>
</dbReference>
<dbReference type="PROSITE" id="PS51910">
    <property type="entry name" value="GH18_2"/>
    <property type="match status" value="1"/>
</dbReference>
<feature type="chain" id="PRO_5046178600" evidence="3">
    <location>
        <begin position="18"/>
        <end position="352"/>
    </location>
</feature>
<dbReference type="InterPro" id="IPR017853">
    <property type="entry name" value="GH"/>
</dbReference>
<dbReference type="PANTHER" id="PTHR46290">
    <property type="entry name" value="DI-N-ACETYLCHITOBIASE"/>
    <property type="match status" value="1"/>
</dbReference>
<evidence type="ECO:0000313" key="5">
    <source>
        <dbReference type="EMBL" id="CAG5111342.1"/>
    </source>
</evidence>
<organism evidence="5 6">
    <name type="scientific">Oikopleura dioica</name>
    <name type="common">Tunicate</name>
    <dbReference type="NCBI Taxonomy" id="34765"/>
    <lineage>
        <taxon>Eukaryota</taxon>
        <taxon>Metazoa</taxon>
        <taxon>Chordata</taxon>
        <taxon>Tunicata</taxon>
        <taxon>Appendicularia</taxon>
        <taxon>Copelata</taxon>
        <taxon>Oikopleuridae</taxon>
        <taxon>Oikopleura</taxon>
    </lineage>
</organism>
<sequence length="352" mass="40086">MLILILIFNLLIRNANAKSVDSKCKRQARREFEVYAWPLHLDPHLYPLENITTIAQWGRKNVEFFHDSGIRVEFCVGNEHVDFVDLNDQAYRKRLVDFIRTTVDEGCFDGAVFDAEGPIFDEETKEAYVSLIKETREALLDLGPDISLSMAVPFDPKPLACLSGRCKLWDKMAEHMDTLFIMGYDSQDNIITASASSPLDKITEGVENYLKMGIPKEKLVLGVHWASYRYPCVYMNRHHNPIPPCVVDFAHRLIDSLSNALHNCSENALDGVNYDSDSHTVYCSTRENGHYRQRWFDTPATLAEKYKMAAAHGLAGLGMWSCDLIDYPLSANPLSKQYWDQIAEYARGSEIC</sequence>
<dbReference type="EMBL" id="OU015567">
    <property type="protein sequence ID" value="CAG5111342.1"/>
    <property type="molecule type" value="Genomic_DNA"/>
</dbReference>
<dbReference type="Gene3D" id="3.10.50.10">
    <property type="match status" value="1"/>
</dbReference>
<protein>
    <submittedName>
        <fullName evidence="5">Oidioi.mRNA.OKI2018_I69.chr2.g5659.t1.cds</fullName>
    </submittedName>
</protein>
<proteinExistence type="predicted"/>
<keyword evidence="2" id="KW-0326">Glycosidase</keyword>
<keyword evidence="1" id="KW-0378">Hydrolase</keyword>
<name>A0ABN7T2R2_OIKDI</name>
<evidence type="ECO:0000256" key="3">
    <source>
        <dbReference type="SAM" id="SignalP"/>
    </source>
</evidence>